<sequence length="168" mass="18956">MEARASPIEIADEQDFRRTPEPLYVVNPKVDWLVADVTAQVQVEVVAGVLGKCHQKCGNARQPARVNSRSINYLPVLPKAFGEDPGTPTVSIACEEMRCSRTKRNGSKTRFNTDRSPSANVRVGSLFTWYGEVRRRRSASRVRVESGEREYEARDAMRTRADGWMKRG</sequence>
<proteinExistence type="predicted"/>
<dbReference type="AlphaFoldDB" id="A0AAD9LWI9"/>
<reference evidence="1" key="1">
    <citation type="submission" date="2021-06" db="EMBL/GenBank/DDBJ databases">
        <title>Comparative genomics, transcriptomics and evolutionary studies reveal genomic signatures of adaptation to plant cell wall in hemibiotrophic fungi.</title>
        <authorList>
            <consortium name="DOE Joint Genome Institute"/>
            <person name="Baroncelli R."/>
            <person name="Diaz J.F."/>
            <person name="Benocci T."/>
            <person name="Peng M."/>
            <person name="Battaglia E."/>
            <person name="Haridas S."/>
            <person name="Andreopoulos W."/>
            <person name="Labutti K."/>
            <person name="Pangilinan J."/>
            <person name="Floch G.L."/>
            <person name="Makela M.R."/>
            <person name="Henrissat B."/>
            <person name="Grigoriev I.V."/>
            <person name="Crouch J.A."/>
            <person name="De Vries R.P."/>
            <person name="Sukno S.A."/>
            <person name="Thon M.R."/>
        </authorList>
    </citation>
    <scope>NUCLEOTIDE SEQUENCE</scope>
    <source>
        <strain evidence="1">MAFF235873</strain>
    </source>
</reference>
<comment type="caution">
    <text evidence="1">The sequence shown here is derived from an EMBL/GenBank/DDBJ whole genome shotgun (WGS) entry which is preliminary data.</text>
</comment>
<evidence type="ECO:0000313" key="2">
    <source>
        <dbReference type="Proteomes" id="UP001232148"/>
    </source>
</evidence>
<organism evidence="1 2">
    <name type="scientific">Colletotrichum zoysiae</name>
    <dbReference type="NCBI Taxonomy" id="1216348"/>
    <lineage>
        <taxon>Eukaryota</taxon>
        <taxon>Fungi</taxon>
        <taxon>Dikarya</taxon>
        <taxon>Ascomycota</taxon>
        <taxon>Pezizomycotina</taxon>
        <taxon>Sordariomycetes</taxon>
        <taxon>Hypocreomycetidae</taxon>
        <taxon>Glomerellales</taxon>
        <taxon>Glomerellaceae</taxon>
        <taxon>Colletotrichum</taxon>
        <taxon>Colletotrichum graminicola species complex</taxon>
    </lineage>
</organism>
<name>A0AAD9LWI9_9PEZI</name>
<gene>
    <name evidence="1" type="ORF">LX32DRAFT_656990</name>
</gene>
<keyword evidence="2" id="KW-1185">Reference proteome</keyword>
<evidence type="ECO:0000313" key="1">
    <source>
        <dbReference type="EMBL" id="KAK2023367.1"/>
    </source>
</evidence>
<protein>
    <submittedName>
        <fullName evidence="1">Uncharacterized protein</fullName>
    </submittedName>
</protein>
<accession>A0AAD9LWI9</accession>
<dbReference type="EMBL" id="MU843002">
    <property type="protein sequence ID" value="KAK2023367.1"/>
    <property type="molecule type" value="Genomic_DNA"/>
</dbReference>
<dbReference type="Proteomes" id="UP001232148">
    <property type="component" value="Unassembled WGS sequence"/>
</dbReference>